<dbReference type="PROSITE" id="PS51186">
    <property type="entry name" value="GNAT"/>
    <property type="match status" value="1"/>
</dbReference>
<dbReference type="EMBL" id="BNEK01000003">
    <property type="protein sequence ID" value="GHJ28952.1"/>
    <property type="molecule type" value="Genomic_DNA"/>
</dbReference>
<dbReference type="Gene3D" id="3.40.630.30">
    <property type="match status" value="1"/>
</dbReference>
<evidence type="ECO:0000256" key="1">
    <source>
        <dbReference type="ARBA" id="ARBA00022679"/>
    </source>
</evidence>
<accession>A0ABQ3TZZ9</accession>
<keyword evidence="6" id="KW-1185">Reference proteome</keyword>
<proteinExistence type="predicted"/>
<keyword evidence="2" id="KW-0012">Acyltransferase</keyword>
<dbReference type="RefSeq" id="WP_236257351.1">
    <property type="nucleotide sequence ID" value="NZ_BNEK01000003.1"/>
</dbReference>
<feature type="region of interest" description="Disordered" evidence="3">
    <location>
        <begin position="1"/>
        <end position="25"/>
    </location>
</feature>
<evidence type="ECO:0000259" key="4">
    <source>
        <dbReference type="PROSITE" id="PS51186"/>
    </source>
</evidence>
<dbReference type="PANTHER" id="PTHR43877">
    <property type="entry name" value="AMINOALKYLPHOSPHONATE N-ACETYLTRANSFERASE-RELATED-RELATED"/>
    <property type="match status" value="1"/>
</dbReference>
<dbReference type="InterPro" id="IPR050832">
    <property type="entry name" value="Bact_Acetyltransf"/>
</dbReference>
<keyword evidence="1" id="KW-0808">Transferase</keyword>
<protein>
    <submittedName>
        <fullName evidence="5">N-acetyltransferase</fullName>
    </submittedName>
</protein>
<evidence type="ECO:0000313" key="6">
    <source>
        <dbReference type="Proteomes" id="UP001054854"/>
    </source>
</evidence>
<evidence type="ECO:0000256" key="2">
    <source>
        <dbReference type="ARBA" id="ARBA00023315"/>
    </source>
</evidence>
<sequence>MSQPSGPSQPSCSSPASGPSQPSELLIRPAVLDDETALAELDRRTWSPLHSVQPEPQPPYDPFFTQRNRVEHILVAELAGRPVGFIRIVPPTPLVCNAHVRQIQGLAVDEHARGKGVARALLGAACQEARRQGATRLTLRVLGHNTPARRLYASEGFTVEGVLPGEFLLEGKYVDDVLMGRALDH</sequence>
<dbReference type="Proteomes" id="UP001054854">
    <property type="component" value="Unassembled WGS sequence"/>
</dbReference>
<feature type="compositionally biased region" description="Low complexity" evidence="3">
    <location>
        <begin position="1"/>
        <end position="23"/>
    </location>
</feature>
<dbReference type="SUPFAM" id="SSF55729">
    <property type="entry name" value="Acyl-CoA N-acyltransferases (Nat)"/>
    <property type="match status" value="1"/>
</dbReference>
<gene>
    <name evidence="5" type="ORF">TPA0910_33850</name>
</gene>
<name>A0ABQ3TZZ9_STRHY</name>
<dbReference type="CDD" id="cd04301">
    <property type="entry name" value="NAT_SF"/>
    <property type="match status" value="1"/>
</dbReference>
<dbReference type="InterPro" id="IPR000182">
    <property type="entry name" value="GNAT_dom"/>
</dbReference>
<dbReference type="InterPro" id="IPR016181">
    <property type="entry name" value="Acyl_CoA_acyltransferase"/>
</dbReference>
<reference evidence="5" key="1">
    <citation type="submission" date="2024-05" db="EMBL/GenBank/DDBJ databases">
        <title>Whole genome shotgun sequence of Streptomyces hygroscopicus NBRC 113678.</title>
        <authorList>
            <person name="Komaki H."/>
            <person name="Tamura T."/>
        </authorList>
    </citation>
    <scope>NUCLEOTIDE SEQUENCE</scope>
    <source>
        <strain evidence="5">N11-34</strain>
    </source>
</reference>
<dbReference type="Pfam" id="PF00583">
    <property type="entry name" value="Acetyltransf_1"/>
    <property type="match status" value="1"/>
</dbReference>
<comment type="caution">
    <text evidence="5">The sequence shown here is derived from an EMBL/GenBank/DDBJ whole genome shotgun (WGS) entry which is preliminary data.</text>
</comment>
<feature type="domain" description="N-acetyltransferase" evidence="4">
    <location>
        <begin position="25"/>
        <end position="184"/>
    </location>
</feature>
<evidence type="ECO:0000313" key="5">
    <source>
        <dbReference type="EMBL" id="GHJ28952.1"/>
    </source>
</evidence>
<organism evidence="5 6">
    <name type="scientific">Streptomyces hygroscopicus</name>
    <dbReference type="NCBI Taxonomy" id="1912"/>
    <lineage>
        <taxon>Bacteria</taxon>
        <taxon>Bacillati</taxon>
        <taxon>Actinomycetota</taxon>
        <taxon>Actinomycetes</taxon>
        <taxon>Kitasatosporales</taxon>
        <taxon>Streptomycetaceae</taxon>
        <taxon>Streptomyces</taxon>
        <taxon>Streptomyces violaceusniger group</taxon>
    </lineage>
</organism>
<evidence type="ECO:0000256" key="3">
    <source>
        <dbReference type="SAM" id="MobiDB-lite"/>
    </source>
</evidence>